<keyword evidence="3" id="KW-0812">Transmembrane</keyword>
<feature type="non-terminal residue" evidence="4">
    <location>
        <position position="89"/>
    </location>
</feature>
<dbReference type="AlphaFoldDB" id="A0A2G9YHM7"/>
<dbReference type="NCBIfam" id="TIGR02532">
    <property type="entry name" value="IV_pilin_GFxxxE"/>
    <property type="match status" value="1"/>
</dbReference>
<comment type="caution">
    <text evidence="4">The sequence shown here is derived from an EMBL/GenBank/DDBJ whole genome shotgun (WGS) entry which is preliminary data.</text>
</comment>
<dbReference type="Proteomes" id="UP000231292">
    <property type="component" value="Unassembled WGS sequence"/>
</dbReference>
<sequence>MRKGRRGFTLIELIIVIVIIGILSVVAIPKYFVNIKKAEKAKVLTHLNSVREAIMGYYSANGAWPTVTGGGSIIVTVEGDAVMTVQVPT</sequence>
<gene>
    <name evidence="4" type="ORF">COX41_06635</name>
</gene>
<keyword evidence="3" id="KW-0472">Membrane</keyword>
<reference evidence="4 5" key="1">
    <citation type="submission" date="2017-09" db="EMBL/GenBank/DDBJ databases">
        <title>Depth-based differentiation of microbial function through sediment-hosted aquifers and enrichment of novel symbionts in the deep terrestrial subsurface.</title>
        <authorList>
            <person name="Probst A.J."/>
            <person name="Ladd B."/>
            <person name="Jarett J.K."/>
            <person name="Geller-Mcgrath D.E."/>
            <person name="Sieber C.M."/>
            <person name="Emerson J.B."/>
            <person name="Anantharaman K."/>
            <person name="Thomas B.C."/>
            <person name="Malmstrom R."/>
            <person name="Stieglmeier M."/>
            <person name="Klingl A."/>
            <person name="Woyke T."/>
            <person name="Ryan C.M."/>
            <person name="Banfield J.F."/>
        </authorList>
    </citation>
    <scope>NUCLEOTIDE SEQUENCE [LARGE SCALE GENOMIC DNA]</scope>
    <source>
        <strain evidence="4">CG23_combo_of_CG06-09_8_20_14_all_41_10</strain>
    </source>
</reference>
<evidence type="ECO:0000256" key="3">
    <source>
        <dbReference type="SAM" id="Phobius"/>
    </source>
</evidence>
<dbReference type="InterPro" id="IPR012902">
    <property type="entry name" value="N_methyl_site"/>
</dbReference>
<dbReference type="PANTHER" id="PTHR30093:SF34">
    <property type="entry name" value="PREPILIN PEPTIDASE-DEPENDENT PROTEIN D"/>
    <property type="match status" value="1"/>
</dbReference>
<evidence type="ECO:0000313" key="4">
    <source>
        <dbReference type="EMBL" id="PIP18740.1"/>
    </source>
</evidence>
<evidence type="ECO:0000256" key="1">
    <source>
        <dbReference type="ARBA" id="ARBA00005233"/>
    </source>
</evidence>
<dbReference type="Gene3D" id="3.30.700.10">
    <property type="entry name" value="Glycoprotein, Type 4 Pilin"/>
    <property type="match status" value="1"/>
</dbReference>
<name>A0A2G9YHM7_9BACT</name>
<evidence type="ECO:0008006" key="6">
    <source>
        <dbReference type="Google" id="ProtNLM"/>
    </source>
</evidence>
<organism evidence="4 5">
    <name type="scientific">Candidatus Sherwoodlollariibacterium unditelluris</name>
    <dbReference type="NCBI Taxonomy" id="1974757"/>
    <lineage>
        <taxon>Bacteria</taxon>
        <taxon>Pseudomonadati</taxon>
        <taxon>Candidatus Omnitrophota</taxon>
        <taxon>Candidatus Sherwoodlollariibacterium</taxon>
    </lineage>
</organism>
<proteinExistence type="inferred from homology"/>
<dbReference type="InterPro" id="IPR045584">
    <property type="entry name" value="Pilin-like"/>
</dbReference>
<accession>A0A2G9YHM7</accession>
<evidence type="ECO:0000313" key="5">
    <source>
        <dbReference type="Proteomes" id="UP000231292"/>
    </source>
</evidence>
<keyword evidence="2" id="KW-0488">Methylation</keyword>
<dbReference type="PROSITE" id="PS00409">
    <property type="entry name" value="PROKAR_NTER_METHYL"/>
    <property type="match status" value="1"/>
</dbReference>
<dbReference type="SUPFAM" id="SSF54523">
    <property type="entry name" value="Pili subunits"/>
    <property type="match status" value="1"/>
</dbReference>
<dbReference type="EMBL" id="PCRK01000171">
    <property type="protein sequence ID" value="PIP18740.1"/>
    <property type="molecule type" value="Genomic_DNA"/>
</dbReference>
<feature type="transmembrane region" description="Helical" evidence="3">
    <location>
        <begin position="7"/>
        <end position="28"/>
    </location>
</feature>
<evidence type="ECO:0000256" key="2">
    <source>
        <dbReference type="ARBA" id="ARBA00022481"/>
    </source>
</evidence>
<keyword evidence="3" id="KW-1133">Transmembrane helix</keyword>
<dbReference type="Pfam" id="PF07963">
    <property type="entry name" value="N_methyl"/>
    <property type="match status" value="1"/>
</dbReference>
<comment type="similarity">
    <text evidence="1">Belongs to the N-Me-Phe pilin family.</text>
</comment>
<protein>
    <recommendedName>
        <fullName evidence="6">Prepilin-type N-terminal cleavage/methylation domain-containing protein</fullName>
    </recommendedName>
</protein>
<dbReference type="PANTHER" id="PTHR30093">
    <property type="entry name" value="GENERAL SECRETION PATHWAY PROTEIN G"/>
    <property type="match status" value="1"/>
</dbReference>